<keyword evidence="1" id="KW-0472">Membrane</keyword>
<feature type="transmembrane region" description="Helical" evidence="1">
    <location>
        <begin position="24"/>
        <end position="45"/>
    </location>
</feature>
<dbReference type="AlphaFoldDB" id="A0A6C0FD61"/>
<keyword evidence="1" id="KW-0812">Transmembrane</keyword>
<name>A0A6C0FD61_9ZZZZ</name>
<dbReference type="EMBL" id="MN738790">
    <property type="protein sequence ID" value="QHT37115.1"/>
    <property type="molecule type" value="Genomic_DNA"/>
</dbReference>
<protein>
    <submittedName>
        <fullName evidence="2">Uncharacterized protein</fullName>
    </submittedName>
</protein>
<evidence type="ECO:0000256" key="1">
    <source>
        <dbReference type="SAM" id="Phobius"/>
    </source>
</evidence>
<accession>A0A6C0FD61</accession>
<reference evidence="2" key="1">
    <citation type="journal article" date="2020" name="Nature">
        <title>Giant virus diversity and host interactions through global metagenomics.</title>
        <authorList>
            <person name="Schulz F."/>
            <person name="Roux S."/>
            <person name="Paez-Espino D."/>
            <person name="Jungbluth S."/>
            <person name="Walsh D.A."/>
            <person name="Denef V.J."/>
            <person name="McMahon K.D."/>
            <person name="Konstantinidis K.T."/>
            <person name="Eloe-Fadrosh E.A."/>
            <person name="Kyrpides N.C."/>
            <person name="Woyke T."/>
        </authorList>
    </citation>
    <scope>NUCLEOTIDE SEQUENCE</scope>
    <source>
        <strain evidence="2">GVMAG-S-ERX555967-131</strain>
    </source>
</reference>
<evidence type="ECO:0000313" key="2">
    <source>
        <dbReference type="EMBL" id="QHT37115.1"/>
    </source>
</evidence>
<proteinExistence type="predicted"/>
<keyword evidence="1" id="KW-1133">Transmembrane helix</keyword>
<organism evidence="2">
    <name type="scientific">viral metagenome</name>
    <dbReference type="NCBI Taxonomy" id="1070528"/>
    <lineage>
        <taxon>unclassified sequences</taxon>
        <taxon>metagenomes</taxon>
        <taxon>organismal metagenomes</taxon>
    </lineage>
</organism>
<sequence length="107" mass="12584">MDDPLVYDSLDYNNKTWKDKVKKYVYLAFPVSIVMIMFGLLASTYHSVSDMHSLYEVMKVQHDKIMLEENENMNLLHEINDKVTNLNVALVGFCQTHPEYEEYCKVI</sequence>